<dbReference type="Proteomes" id="UP000324222">
    <property type="component" value="Unassembled WGS sequence"/>
</dbReference>
<dbReference type="AlphaFoldDB" id="A0A5B7HKD7"/>
<name>A0A5B7HKD7_PORTR</name>
<accession>A0A5B7HKD7</accession>
<evidence type="ECO:0000256" key="1">
    <source>
        <dbReference type="SAM" id="MobiDB-lite"/>
    </source>
</evidence>
<keyword evidence="3" id="KW-1185">Reference proteome</keyword>
<evidence type="ECO:0000313" key="3">
    <source>
        <dbReference type="Proteomes" id="UP000324222"/>
    </source>
</evidence>
<proteinExistence type="predicted"/>
<dbReference type="EMBL" id="VSRR010029855">
    <property type="protein sequence ID" value="MPC69707.1"/>
    <property type="molecule type" value="Genomic_DNA"/>
</dbReference>
<gene>
    <name evidence="2" type="ORF">E2C01_063937</name>
</gene>
<sequence>MAARRHTHHDCTLQHRHPSPPFIRFNTLALSGRPGLVGRGQGKGGAGRGEFGMPPTRPHSHTTSLIDWLTHCCLLPTSALLLPWPVCRAPGRLQLLLRRGGRALPSPSRSPSLPGRASPLTLKGCSGPAPPSHPWESCTSEDATRGHESRGPAGTADSPR</sequence>
<comment type="caution">
    <text evidence="2">The sequence shown here is derived from an EMBL/GenBank/DDBJ whole genome shotgun (WGS) entry which is preliminary data.</text>
</comment>
<feature type="region of interest" description="Disordered" evidence="1">
    <location>
        <begin position="102"/>
        <end position="160"/>
    </location>
</feature>
<protein>
    <submittedName>
        <fullName evidence="2">Uncharacterized protein</fullName>
    </submittedName>
</protein>
<evidence type="ECO:0000313" key="2">
    <source>
        <dbReference type="EMBL" id="MPC69707.1"/>
    </source>
</evidence>
<feature type="compositionally biased region" description="Low complexity" evidence="1">
    <location>
        <begin position="102"/>
        <end position="120"/>
    </location>
</feature>
<reference evidence="2 3" key="1">
    <citation type="submission" date="2019-05" db="EMBL/GenBank/DDBJ databases">
        <title>Another draft genome of Portunus trituberculatus and its Hox gene families provides insights of decapod evolution.</title>
        <authorList>
            <person name="Jeong J.-H."/>
            <person name="Song I."/>
            <person name="Kim S."/>
            <person name="Choi T."/>
            <person name="Kim D."/>
            <person name="Ryu S."/>
            <person name="Kim W."/>
        </authorList>
    </citation>
    <scope>NUCLEOTIDE SEQUENCE [LARGE SCALE GENOMIC DNA]</scope>
    <source>
        <tissue evidence="2">Muscle</tissue>
    </source>
</reference>
<organism evidence="2 3">
    <name type="scientific">Portunus trituberculatus</name>
    <name type="common">Swimming crab</name>
    <name type="synonym">Neptunus trituberculatus</name>
    <dbReference type="NCBI Taxonomy" id="210409"/>
    <lineage>
        <taxon>Eukaryota</taxon>
        <taxon>Metazoa</taxon>
        <taxon>Ecdysozoa</taxon>
        <taxon>Arthropoda</taxon>
        <taxon>Crustacea</taxon>
        <taxon>Multicrustacea</taxon>
        <taxon>Malacostraca</taxon>
        <taxon>Eumalacostraca</taxon>
        <taxon>Eucarida</taxon>
        <taxon>Decapoda</taxon>
        <taxon>Pleocyemata</taxon>
        <taxon>Brachyura</taxon>
        <taxon>Eubrachyura</taxon>
        <taxon>Portunoidea</taxon>
        <taxon>Portunidae</taxon>
        <taxon>Portuninae</taxon>
        <taxon>Portunus</taxon>
    </lineage>
</organism>